<proteinExistence type="predicted"/>
<sequence length="12" mass="1397">MLFIIRCTVTIS</sequence>
<name>A0A0A9HS09_ARUDO</name>
<dbReference type="EMBL" id="GBRH01162198">
    <property type="protein sequence ID" value="JAE35698.1"/>
    <property type="molecule type" value="Transcribed_RNA"/>
</dbReference>
<reference evidence="1" key="1">
    <citation type="submission" date="2014-09" db="EMBL/GenBank/DDBJ databases">
        <authorList>
            <person name="Magalhaes I.L.F."/>
            <person name="Oliveira U."/>
            <person name="Santos F.R."/>
            <person name="Vidigal T.H.D.A."/>
            <person name="Brescovit A.D."/>
            <person name="Santos A.J."/>
        </authorList>
    </citation>
    <scope>NUCLEOTIDE SEQUENCE</scope>
    <source>
        <tissue evidence="1">Shoot tissue taken approximately 20 cm above the soil surface</tissue>
    </source>
</reference>
<accession>A0A0A9HS09</accession>
<organism evidence="1">
    <name type="scientific">Arundo donax</name>
    <name type="common">Giant reed</name>
    <name type="synonym">Donax arundinaceus</name>
    <dbReference type="NCBI Taxonomy" id="35708"/>
    <lineage>
        <taxon>Eukaryota</taxon>
        <taxon>Viridiplantae</taxon>
        <taxon>Streptophyta</taxon>
        <taxon>Embryophyta</taxon>
        <taxon>Tracheophyta</taxon>
        <taxon>Spermatophyta</taxon>
        <taxon>Magnoliopsida</taxon>
        <taxon>Liliopsida</taxon>
        <taxon>Poales</taxon>
        <taxon>Poaceae</taxon>
        <taxon>PACMAD clade</taxon>
        <taxon>Arundinoideae</taxon>
        <taxon>Arundineae</taxon>
        <taxon>Arundo</taxon>
    </lineage>
</organism>
<protein>
    <submittedName>
        <fullName evidence="1">Uncharacterized protein</fullName>
    </submittedName>
</protein>
<reference evidence="1" key="2">
    <citation type="journal article" date="2015" name="Data Brief">
        <title>Shoot transcriptome of the giant reed, Arundo donax.</title>
        <authorList>
            <person name="Barrero R.A."/>
            <person name="Guerrero F.D."/>
            <person name="Moolhuijzen P."/>
            <person name="Goolsby J.A."/>
            <person name="Tidwell J."/>
            <person name="Bellgard S.E."/>
            <person name="Bellgard M.I."/>
        </authorList>
    </citation>
    <scope>NUCLEOTIDE SEQUENCE</scope>
    <source>
        <tissue evidence="1">Shoot tissue taken approximately 20 cm above the soil surface</tissue>
    </source>
</reference>
<evidence type="ECO:0000313" key="1">
    <source>
        <dbReference type="EMBL" id="JAE35698.1"/>
    </source>
</evidence>